<dbReference type="Proteomes" id="UP001153365">
    <property type="component" value="Unassembled WGS sequence"/>
</dbReference>
<dbReference type="AlphaFoldDB" id="A0AAV0AHQ0"/>
<comment type="caution">
    <text evidence="2">The sequence shown here is derived from an EMBL/GenBank/DDBJ whole genome shotgun (WGS) entry which is preliminary data.</text>
</comment>
<keyword evidence="3" id="KW-1185">Reference proteome</keyword>
<evidence type="ECO:0000256" key="1">
    <source>
        <dbReference type="SAM" id="MobiDB-lite"/>
    </source>
</evidence>
<dbReference type="EMBL" id="CALTRL010000203">
    <property type="protein sequence ID" value="CAH7667126.1"/>
    <property type="molecule type" value="Genomic_DNA"/>
</dbReference>
<proteinExistence type="predicted"/>
<name>A0AAV0AHQ0_PHAPC</name>
<sequence>MTKGNQEPCSGKFRWIWGIPCSHMIEEKLNKFKSMEAPFKLSDVHHQWHLIVPSAMKKKTKDINTEELAKKEFESFKSFFKQLPAFRRRELIGDFYKMCNGYYRLEPAGVVPNPRGRRAMQFPGAKKTLTPRDLSCFQHERRKPKKAPLLSAPVKDLYQSPYLRDALIASPSFQSRGKKEEDQMYAASGSKQDISRVEYLRKEHQKATKLKDEAAERLKHDLFDLTSRKASILRRTSVTESPLPTRMSSKSAGSTTDKRKISPTTYETVTQGSSIKPRTEHEEFMRRISTPELIRKHISAELKKDKKIYEMIEGRNIDEDIRNVQAGKSAGVPTNCSYSGYPPFCMAFVYSNHYVGLHFKKIDGAMPTPPIHGWWLRKCSSRNKNLWL</sequence>
<feature type="region of interest" description="Disordered" evidence="1">
    <location>
        <begin position="236"/>
        <end position="282"/>
    </location>
</feature>
<reference evidence="2" key="1">
    <citation type="submission" date="2022-06" db="EMBL/GenBank/DDBJ databases">
        <authorList>
            <consortium name="SYNGENTA / RWTH Aachen University"/>
        </authorList>
    </citation>
    <scope>NUCLEOTIDE SEQUENCE</scope>
</reference>
<protein>
    <submittedName>
        <fullName evidence="2">Uncharacterized protein</fullName>
    </submittedName>
</protein>
<gene>
    <name evidence="2" type="ORF">PPACK8108_LOCUS1512</name>
</gene>
<evidence type="ECO:0000313" key="3">
    <source>
        <dbReference type="Proteomes" id="UP001153365"/>
    </source>
</evidence>
<evidence type="ECO:0000313" key="2">
    <source>
        <dbReference type="EMBL" id="CAH7667126.1"/>
    </source>
</evidence>
<accession>A0AAV0AHQ0</accession>
<organism evidence="2 3">
    <name type="scientific">Phakopsora pachyrhizi</name>
    <name type="common">Asian soybean rust disease fungus</name>
    <dbReference type="NCBI Taxonomy" id="170000"/>
    <lineage>
        <taxon>Eukaryota</taxon>
        <taxon>Fungi</taxon>
        <taxon>Dikarya</taxon>
        <taxon>Basidiomycota</taxon>
        <taxon>Pucciniomycotina</taxon>
        <taxon>Pucciniomycetes</taxon>
        <taxon>Pucciniales</taxon>
        <taxon>Phakopsoraceae</taxon>
        <taxon>Phakopsora</taxon>
    </lineage>
</organism>
<feature type="compositionally biased region" description="Polar residues" evidence="1">
    <location>
        <begin position="236"/>
        <end position="255"/>
    </location>
</feature>
<feature type="compositionally biased region" description="Polar residues" evidence="1">
    <location>
        <begin position="262"/>
        <end position="276"/>
    </location>
</feature>